<comment type="caution">
    <text evidence="1">The sequence shown here is derived from an EMBL/GenBank/DDBJ whole genome shotgun (WGS) entry which is preliminary data.</text>
</comment>
<organism evidence="1">
    <name type="scientific">Caulobacter sp. 602-2</name>
    <dbReference type="NCBI Taxonomy" id="2710887"/>
    <lineage>
        <taxon>Bacteria</taxon>
        <taxon>Pseudomonadati</taxon>
        <taxon>Pseudomonadota</taxon>
        <taxon>Alphaproteobacteria</taxon>
        <taxon>Caulobacterales</taxon>
        <taxon>Caulobacteraceae</taxon>
        <taxon>Caulobacter</taxon>
    </lineage>
</organism>
<proteinExistence type="predicted"/>
<reference evidence="1" key="1">
    <citation type="submission" date="2020-02" db="EMBL/GenBank/DDBJ databases">
        <authorList>
            <person name="Gao J."/>
            <person name="Sun J."/>
        </authorList>
    </citation>
    <scope>NUCLEOTIDE SEQUENCE</scope>
    <source>
        <strain evidence="1">602-2</strain>
    </source>
</reference>
<accession>A0A6G4R2L0</accession>
<dbReference type="RefSeq" id="WP_165261867.1">
    <property type="nucleotide sequence ID" value="NZ_JAAKGT010000012.1"/>
</dbReference>
<evidence type="ECO:0008006" key="2">
    <source>
        <dbReference type="Google" id="ProtNLM"/>
    </source>
</evidence>
<dbReference type="EMBL" id="JAAKGT010000012">
    <property type="protein sequence ID" value="NGM51939.1"/>
    <property type="molecule type" value="Genomic_DNA"/>
</dbReference>
<name>A0A6G4R2L0_9CAUL</name>
<evidence type="ECO:0000313" key="1">
    <source>
        <dbReference type="EMBL" id="NGM51939.1"/>
    </source>
</evidence>
<gene>
    <name evidence="1" type="ORF">G5B46_20205</name>
</gene>
<sequence>MSLDDLHALEACDDARERNAMALRLADARTPGLDAVLARLILRPDLAGQRGTLVHALAMYDCGPHLGLLVDLAIEGGLEVAHEAFSALNGIDHVDGEAVAEALARLQAARAAGPAEAWRRDLLTDLAELFE</sequence>
<protein>
    <recommendedName>
        <fullName evidence="2">DUF2336 domain-containing protein</fullName>
    </recommendedName>
</protein>
<dbReference type="AlphaFoldDB" id="A0A6G4R2L0"/>